<feature type="region of interest" description="Disordered" evidence="3">
    <location>
        <begin position="75"/>
        <end position="257"/>
    </location>
</feature>
<feature type="compositionally biased region" description="Polar residues" evidence="3">
    <location>
        <begin position="1013"/>
        <end position="1024"/>
    </location>
</feature>
<dbReference type="PROSITE" id="PS50961">
    <property type="entry name" value="HTH_LA"/>
    <property type="match status" value="1"/>
</dbReference>
<accession>A0A1R0H871</accession>
<feature type="domain" description="HTH La-type RNA-binding" evidence="4">
    <location>
        <begin position="284"/>
        <end position="375"/>
    </location>
</feature>
<dbReference type="PANTHER" id="PTHR22792:SF132">
    <property type="entry name" value="LA-RELATED PROTEIN 1"/>
    <property type="match status" value="1"/>
</dbReference>
<feature type="compositionally biased region" description="Low complexity" evidence="3">
    <location>
        <begin position="540"/>
        <end position="554"/>
    </location>
</feature>
<reference evidence="5 6" key="1">
    <citation type="journal article" date="2016" name="Mol. Biol. Evol.">
        <title>Genome-Wide Survey of Gut Fungi (Harpellales) Reveals the First Horizontally Transferred Ubiquitin Gene from a Mosquito Host.</title>
        <authorList>
            <person name="Wang Y."/>
            <person name="White M.M."/>
            <person name="Kvist S."/>
            <person name="Moncalvo J.M."/>
        </authorList>
    </citation>
    <scope>NUCLEOTIDE SEQUENCE [LARGE SCALE GENOMIC DNA]</scope>
    <source>
        <strain evidence="5 6">ALG-7-W6</strain>
    </source>
</reference>
<feature type="region of interest" description="Disordered" evidence="3">
    <location>
        <begin position="425"/>
        <end position="444"/>
    </location>
</feature>
<feature type="region of interest" description="Disordered" evidence="3">
    <location>
        <begin position="679"/>
        <end position="713"/>
    </location>
</feature>
<dbReference type="CDD" id="cd07323">
    <property type="entry name" value="LAM"/>
    <property type="match status" value="1"/>
</dbReference>
<evidence type="ECO:0000256" key="2">
    <source>
        <dbReference type="PROSITE-ProRule" id="PRU00332"/>
    </source>
</evidence>
<dbReference type="Gene3D" id="1.10.10.10">
    <property type="entry name" value="Winged helix-like DNA-binding domain superfamily/Winged helix DNA-binding domain"/>
    <property type="match status" value="1"/>
</dbReference>
<dbReference type="EMBL" id="LSSL01000164">
    <property type="protein sequence ID" value="OLY85288.1"/>
    <property type="molecule type" value="Genomic_DNA"/>
</dbReference>
<dbReference type="STRING" id="133383.A0A1R0H871"/>
<comment type="caution">
    <text evidence="5">The sequence shown here is derived from an EMBL/GenBank/DDBJ whole genome shotgun (WGS) entry which is preliminary data.</text>
</comment>
<feature type="region of interest" description="Disordered" evidence="3">
    <location>
        <begin position="972"/>
        <end position="1024"/>
    </location>
</feature>
<protein>
    <submittedName>
        <fullName evidence="5">La-related protein 1B</fullName>
    </submittedName>
</protein>
<keyword evidence="6" id="KW-1185">Reference proteome</keyword>
<dbReference type="PANTHER" id="PTHR22792">
    <property type="entry name" value="LUPUS LA PROTEIN-RELATED"/>
    <property type="match status" value="1"/>
</dbReference>
<sequence>MSSKVDSKSSSMDIISPIEDGLKKIVISEVPPVQIEDIESTDSDSEVENVESENSEIIEQKVPVLEAEPPKVNAWNTAKSIAPPPKKIDDSLWPEPSAITSAKETVIQAPKPLNSEKNTTPKAAPNRKSKEKWITIVPELTYAPIRASKSSERKDNDRSHKNPRSKSETLKKDSHSFRNENGGSTDSSSAKTTDNHGSHSKDGIPVDKDGNKRFINQKNFRNNGYARNNNNGFNNQNRRNYSDEGSSNNRYRNNNRGYNQKYYHNQPQAPFIAYAPMPGPLPTAGNEDSVKDFIRKQIEYYFSIENLLKDLFFRDKMDEFGYVSLDIIANFNRIKSISSDINFISSALEDSKVVSLDDSKTKVRKLDDWDKFLPPVPISQADPSQKQLSEADQHFLSQMPSESVNLAEKVQNESVSAEFNNHLADKTQSAAPQPPLAKPEDPLDTKESLISTFIPPPHPSLDGNTSGIPSSAPIKTTSSKPFRKSIGGINEISSSDNKYLRGTSNKNYISSPLSKPFGSSNNDEDLFQFDEDISYIPSISHRMNSNSNRNSLSSHNRRHSRKISKHIDDFNYTSGDDCSDWDSSGEMDDETVSRILIVTQKRTRDRTHYQYDRRSANDDFSEIINDALVHYERDLRLKNKVNSSNINKIGTMDQDKFSAIQKSVREKDDFDTNYIPQKVQNHSGKQKRRTQAKFLPVKTSESSTQSNISSSMNGSSIKSISSSFGYSPFIGPTVVRPSKKYRDLRQHQAQAPVGWVLGVKSNKNYEMSPSIKPIPSPGSVPDSANFSSSIGSTGSFIGSYMDKHIKSCEHPSHELLKENNFVQHKYHKFHDRALRERERLGIGHSHEMNTLFRFWSHFLRDSYNKKMYSEFRKLAIEDGADNYRYGLECLFRFYSYGLEKKFRQDIFDEFQDQTLQDFNSGQLYGLEKFWAYLYYRKDKDIRPLSIKPELQTVLSKFKSIDDFKKANQERVFSTGKIPENQKPQIGPKSNNSNKIHSKDVNNLINPDRIPDNSGKSNLSAALNS</sequence>
<dbReference type="InterPro" id="IPR006630">
    <property type="entry name" value="La_HTH"/>
</dbReference>
<name>A0A1R0H871_9FUNG</name>
<feature type="region of interest" description="Disordered" evidence="3">
    <location>
        <begin position="540"/>
        <end position="559"/>
    </location>
</feature>
<dbReference type="GO" id="GO:0048255">
    <property type="term" value="P:mRNA stabilization"/>
    <property type="evidence" value="ECO:0007669"/>
    <property type="project" value="InterPro"/>
</dbReference>
<feature type="compositionally biased region" description="Basic and acidic residues" evidence="3">
    <location>
        <begin position="149"/>
        <end position="178"/>
    </location>
</feature>
<dbReference type="GO" id="GO:0000339">
    <property type="term" value="F:RNA cap binding"/>
    <property type="evidence" value="ECO:0007669"/>
    <property type="project" value="InterPro"/>
</dbReference>
<dbReference type="SUPFAM" id="SSF46785">
    <property type="entry name" value="Winged helix' DNA-binding domain"/>
    <property type="match status" value="1"/>
</dbReference>
<dbReference type="InterPro" id="IPR036390">
    <property type="entry name" value="WH_DNA-bd_sf"/>
</dbReference>
<dbReference type="InterPro" id="IPR045180">
    <property type="entry name" value="La_dom_prot"/>
</dbReference>
<dbReference type="AlphaFoldDB" id="A0A1R0H871"/>
<feature type="compositionally biased region" description="Polar residues" evidence="3">
    <location>
        <begin position="463"/>
        <end position="480"/>
    </location>
</feature>
<dbReference type="OrthoDB" id="340227at2759"/>
<evidence type="ECO:0000313" key="5">
    <source>
        <dbReference type="EMBL" id="OLY85288.1"/>
    </source>
</evidence>
<evidence type="ECO:0000259" key="4">
    <source>
        <dbReference type="PROSITE" id="PS50961"/>
    </source>
</evidence>
<feature type="region of interest" description="Disordered" evidence="3">
    <location>
        <begin position="463"/>
        <end position="489"/>
    </location>
</feature>
<feature type="compositionally biased region" description="Polar residues" evidence="3">
    <location>
        <begin position="981"/>
        <end position="1004"/>
    </location>
</feature>
<feature type="compositionally biased region" description="Polar residues" evidence="3">
    <location>
        <begin position="179"/>
        <end position="192"/>
    </location>
</feature>
<dbReference type="SMART" id="SM00684">
    <property type="entry name" value="DM15"/>
    <property type="match status" value="3"/>
</dbReference>
<proteinExistence type="predicted"/>
<dbReference type="Pfam" id="PF05383">
    <property type="entry name" value="La"/>
    <property type="match status" value="1"/>
</dbReference>
<dbReference type="Pfam" id="PF21071">
    <property type="entry name" value="LARP1_HEAT"/>
    <property type="match status" value="1"/>
</dbReference>
<dbReference type="InterPro" id="IPR006607">
    <property type="entry name" value="DM15"/>
</dbReference>
<organism evidence="5 6">
    <name type="scientific">Smittium mucronatum</name>
    <dbReference type="NCBI Taxonomy" id="133383"/>
    <lineage>
        <taxon>Eukaryota</taxon>
        <taxon>Fungi</taxon>
        <taxon>Fungi incertae sedis</taxon>
        <taxon>Zoopagomycota</taxon>
        <taxon>Kickxellomycotina</taxon>
        <taxon>Harpellomycetes</taxon>
        <taxon>Harpellales</taxon>
        <taxon>Legeriomycetaceae</taxon>
        <taxon>Smittium</taxon>
    </lineage>
</organism>
<feature type="compositionally biased region" description="Low complexity" evidence="3">
    <location>
        <begin position="700"/>
        <end position="713"/>
    </location>
</feature>
<dbReference type="InterPro" id="IPR036388">
    <property type="entry name" value="WH-like_DNA-bd_sf"/>
</dbReference>
<dbReference type="SMART" id="SM00715">
    <property type="entry name" value="LA"/>
    <property type="match status" value="1"/>
</dbReference>
<keyword evidence="1 2" id="KW-0694">RNA-binding</keyword>
<feature type="compositionally biased region" description="Basic and acidic residues" evidence="3">
    <location>
        <begin position="193"/>
        <end position="212"/>
    </location>
</feature>
<evidence type="ECO:0000313" key="6">
    <source>
        <dbReference type="Proteomes" id="UP000187455"/>
    </source>
</evidence>
<gene>
    <name evidence="5" type="ORF">AYI68_g531</name>
</gene>
<dbReference type="Proteomes" id="UP000187455">
    <property type="component" value="Unassembled WGS sequence"/>
</dbReference>
<feature type="compositionally biased region" description="Low complexity" evidence="3">
    <location>
        <begin position="219"/>
        <end position="257"/>
    </location>
</feature>
<evidence type="ECO:0000256" key="3">
    <source>
        <dbReference type="SAM" id="MobiDB-lite"/>
    </source>
</evidence>
<dbReference type="GO" id="GO:0005737">
    <property type="term" value="C:cytoplasm"/>
    <property type="evidence" value="ECO:0007669"/>
    <property type="project" value="UniProtKB-ARBA"/>
</dbReference>
<evidence type="ECO:0000256" key="1">
    <source>
        <dbReference type="ARBA" id="ARBA00022884"/>
    </source>
</evidence>